<dbReference type="PROSITE" id="PS51192">
    <property type="entry name" value="HELICASE_ATP_BIND_1"/>
    <property type="match status" value="1"/>
</dbReference>
<dbReference type="Gene3D" id="3.40.50.10810">
    <property type="entry name" value="Tandem AAA-ATPase domain"/>
    <property type="match status" value="1"/>
</dbReference>
<dbReference type="Pfam" id="PF00176">
    <property type="entry name" value="SNF2-rel_dom"/>
    <property type="match status" value="1"/>
</dbReference>
<dbReference type="SMART" id="SM00490">
    <property type="entry name" value="HELICc"/>
    <property type="match status" value="1"/>
</dbReference>
<feature type="domain" description="Helicase ATP-binding" evidence="4">
    <location>
        <begin position="613"/>
        <end position="766"/>
    </location>
</feature>
<proteinExistence type="predicted"/>
<dbReference type="InterPro" id="IPR001650">
    <property type="entry name" value="Helicase_C-like"/>
</dbReference>
<dbReference type="GO" id="GO:0004386">
    <property type="term" value="F:helicase activity"/>
    <property type="evidence" value="ECO:0007669"/>
    <property type="project" value="UniProtKB-KW"/>
</dbReference>
<name>A0AAX4HRR9_9BACT</name>
<keyword evidence="6" id="KW-0547">Nucleotide-binding</keyword>
<dbReference type="GO" id="GO:0005524">
    <property type="term" value="F:ATP binding"/>
    <property type="evidence" value="ECO:0007669"/>
    <property type="project" value="InterPro"/>
</dbReference>
<gene>
    <name evidence="6" type="ORF">SOO65_03855</name>
</gene>
<dbReference type="SMART" id="SM00487">
    <property type="entry name" value="DEXDc"/>
    <property type="match status" value="1"/>
</dbReference>
<dbReference type="InterPro" id="IPR007527">
    <property type="entry name" value="Znf_SWIM"/>
</dbReference>
<keyword evidence="2" id="KW-0862">Zinc</keyword>
<keyword evidence="1 6" id="KW-0378">Hydrolase</keyword>
<dbReference type="AlphaFoldDB" id="A0AAX4HRR9"/>
<keyword evidence="6" id="KW-0067">ATP-binding</keyword>
<evidence type="ECO:0000256" key="2">
    <source>
        <dbReference type="PROSITE-ProRule" id="PRU00325"/>
    </source>
</evidence>
<dbReference type="PROSITE" id="PS50966">
    <property type="entry name" value="ZF_SWIM"/>
    <property type="match status" value="1"/>
</dbReference>
<keyword evidence="7" id="KW-1185">Reference proteome</keyword>
<evidence type="ECO:0000259" key="5">
    <source>
        <dbReference type="PROSITE" id="PS51194"/>
    </source>
</evidence>
<feature type="domain" description="Helicase C-terminal" evidence="5">
    <location>
        <begin position="878"/>
        <end position="1032"/>
    </location>
</feature>
<keyword evidence="2" id="KW-0479">Metal-binding</keyword>
<dbReference type="CDD" id="cd18793">
    <property type="entry name" value="SF2_C_SNF"/>
    <property type="match status" value="1"/>
</dbReference>
<keyword evidence="6" id="KW-0347">Helicase</keyword>
<evidence type="ECO:0000313" key="6">
    <source>
        <dbReference type="EMBL" id="WPU65873.1"/>
    </source>
</evidence>
<dbReference type="InterPro" id="IPR014001">
    <property type="entry name" value="Helicase_ATP-bd"/>
</dbReference>
<accession>A0AAX4HRR9</accession>
<dbReference type="GO" id="GO:0016787">
    <property type="term" value="F:hydrolase activity"/>
    <property type="evidence" value="ECO:0007669"/>
    <property type="project" value="UniProtKB-KW"/>
</dbReference>
<dbReference type="InterPro" id="IPR038718">
    <property type="entry name" value="SNF2-like_sf"/>
</dbReference>
<reference evidence="6 7" key="1">
    <citation type="submission" date="2023-11" db="EMBL/GenBank/DDBJ databases">
        <title>Peredibacter starrii A3.12.</title>
        <authorList>
            <person name="Mitchell R.J."/>
        </authorList>
    </citation>
    <scope>NUCLEOTIDE SEQUENCE [LARGE SCALE GENOMIC DNA]</scope>
    <source>
        <strain evidence="6 7">A3.12</strain>
    </source>
</reference>
<dbReference type="Gene3D" id="3.40.50.300">
    <property type="entry name" value="P-loop containing nucleotide triphosphate hydrolases"/>
    <property type="match status" value="1"/>
</dbReference>
<evidence type="ECO:0000259" key="4">
    <source>
        <dbReference type="PROSITE" id="PS51192"/>
    </source>
</evidence>
<dbReference type="KEGG" id="psti:SOO65_03855"/>
<dbReference type="InterPro" id="IPR000330">
    <property type="entry name" value="SNF2_N"/>
</dbReference>
<keyword evidence="2" id="KW-0863">Zinc-finger</keyword>
<evidence type="ECO:0000259" key="3">
    <source>
        <dbReference type="PROSITE" id="PS50966"/>
    </source>
</evidence>
<organism evidence="6 7">
    <name type="scientific">Peredibacter starrii</name>
    <dbReference type="NCBI Taxonomy" id="28202"/>
    <lineage>
        <taxon>Bacteria</taxon>
        <taxon>Pseudomonadati</taxon>
        <taxon>Bdellovibrionota</taxon>
        <taxon>Bacteriovoracia</taxon>
        <taxon>Bacteriovoracales</taxon>
        <taxon>Bacteriovoracaceae</taxon>
        <taxon>Peredibacter</taxon>
    </lineage>
</organism>
<evidence type="ECO:0000313" key="7">
    <source>
        <dbReference type="Proteomes" id="UP001324634"/>
    </source>
</evidence>
<sequence>MEYTNNNSPVQALIQRSFEAATVFLAQKMVEQGRVSLSFMKGSFETYFIVSGIVAENNTNYESKISFKRVEGVEKLTTQCTCKLWSPEKACHHTASLLIKFSDLQDKQEQTGGQPISLSLMAQEGVHVERYGTLMKAAPSIPGAKMNSTFSSLQYTLTNRKVVNFPAPSKWKGKLLVNLIRASEFEEYRDVLYVDEKFTYQFSWVDGDNTVKEVSIFDVLYLFNWKTGEAFDLPNDLRELVSKLKLTDVIGDVQDLIRLFLPLRDKGTGDILIEGEAWESFPVEDMEYRFSINPSPRKSFLNLELELFTADQKLVPMPSPFLLFVSEQGWAGSFRTKNDAILFFKTLIEDFDRETFFHKKYLHTASKKNLMSEWISLIMKDDELPFFDPAFKKIFMLNTKTFRKVFLAFLDSFGEIGFKTSFYFKEDRKIVFQIPKNNLLEGVANFYQQLTPLKIPIFYDQQQIRTWKSSIRFERNKEKLDWFQLDLIVNDDDLDVIKNAEITDNFLLSSKGLVLLSDEQKDLLRFMKRYTKFEGEKKESSKGLSRFGLFLQRSRIFELFELKRLGIEGALTEEEEKFCEKIMTMQDMPQYDVHPRFVDIARPYQLGGYNWLRFLYEHKFGACLADDMGLGKTLQTIMLLQTLKEKAKKILIICPVSILYNWKNELEKFSDLTYSIYYGDEREFNTGAQVVLTSYGLMKKESFSTLGQEEFDILIFDEVQHLKNIRSLGANAARQLKAKFRICLTGTPVENDLSEFYNIMDLCVPGVWGDLGVVKSTSKNKNRLLARRTVKPFILRRTKDQVLKELPEKIENHVFLDFSPEEREVYQQKLNAVRSNMIAPGAKRYGEVLKSLLEMRQLCLWQKQASLNSTKIDFLMENLEQLVTEGHKTLVFSQFTTYLDMIENKIKVAGWKMARIDGSQSIKKRGEQVELFQNGDAQIFLISLKAGGFGLNLTAASYIFLMDPWWNPAVERQAIDRAHRIGQENKLTVYRPIIKESVEEKVLILQQSKRELFRDLMAEDDDEYFSGKLNMEDFQHLLS</sequence>
<dbReference type="InterPro" id="IPR027417">
    <property type="entry name" value="P-loop_NTPase"/>
</dbReference>
<dbReference type="GO" id="GO:0008270">
    <property type="term" value="F:zinc ion binding"/>
    <property type="evidence" value="ECO:0007669"/>
    <property type="project" value="UniProtKB-KW"/>
</dbReference>
<dbReference type="EC" id="3.6.4.-" evidence="6"/>
<dbReference type="EMBL" id="CP139487">
    <property type="protein sequence ID" value="WPU65873.1"/>
    <property type="molecule type" value="Genomic_DNA"/>
</dbReference>
<dbReference type="InterPro" id="IPR049730">
    <property type="entry name" value="SNF2/RAD54-like_C"/>
</dbReference>
<evidence type="ECO:0000256" key="1">
    <source>
        <dbReference type="ARBA" id="ARBA00022801"/>
    </source>
</evidence>
<dbReference type="PROSITE" id="PS51194">
    <property type="entry name" value="HELICASE_CTER"/>
    <property type="match status" value="1"/>
</dbReference>
<dbReference type="Pfam" id="PF00271">
    <property type="entry name" value="Helicase_C"/>
    <property type="match status" value="1"/>
</dbReference>
<dbReference type="PANTHER" id="PTHR10799">
    <property type="entry name" value="SNF2/RAD54 HELICASE FAMILY"/>
    <property type="match status" value="1"/>
</dbReference>
<protein>
    <submittedName>
        <fullName evidence="6">DEAD/DEAH box helicase</fullName>
        <ecNumber evidence="6">3.6.4.-</ecNumber>
    </submittedName>
</protein>
<dbReference type="RefSeq" id="WP_321397217.1">
    <property type="nucleotide sequence ID" value="NZ_CP139487.1"/>
</dbReference>
<dbReference type="Proteomes" id="UP001324634">
    <property type="component" value="Chromosome"/>
</dbReference>
<dbReference type="SUPFAM" id="SSF52540">
    <property type="entry name" value="P-loop containing nucleoside triphosphate hydrolases"/>
    <property type="match status" value="2"/>
</dbReference>
<feature type="domain" description="SWIM-type" evidence="3">
    <location>
        <begin position="61"/>
        <end position="102"/>
    </location>
</feature>